<dbReference type="Pfam" id="PF02775">
    <property type="entry name" value="TPP_enzyme_C"/>
    <property type="match status" value="1"/>
</dbReference>
<dbReference type="InterPro" id="IPR051457">
    <property type="entry name" value="2-oxoacid:Fd_oxidoreductase"/>
</dbReference>
<dbReference type="PANTHER" id="PTHR48084:SF1">
    <property type="entry name" value="2-OXOGLUTARATE SYNTHASE SUBUNIT KORB"/>
    <property type="match status" value="1"/>
</dbReference>
<keyword evidence="4" id="KW-1185">Reference proteome</keyword>
<feature type="domain" description="Thiamine pyrophosphate enzyme TPP-binding" evidence="2">
    <location>
        <begin position="75"/>
        <end position="221"/>
    </location>
</feature>
<dbReference type="EC" id="1.2.7.3" evidence="3"/>
<dbReference type="InterPro" id="IPR011766">
    <property type="entry name" value="TPP_enzyme_TPP-bd"/>
</dbReference>
<dbReference type="PANTHER" id="PTHR48084">
    <property type="entry name" value="2-OXOGLUTARATE OXIDOREDUCTASE SUBUNIT KORB-RELATED"/>
    <property type="match status" value="1"/>
</dbReference>
<sequence length="300" mass="33237">MTMVRTENLVGVEMPETEVVEVVFEHPSEWALRRDRLPHIWCSGCGIGIAVNAFVAAIKQANIDLDKLCVVSGIGCSGRVAGYMNCNSFHTTHGRAIPFAIGLHLANPELIVTVFSGDGDIVAIGGNHFIHAARRNVDLLVICINNFNYGMTGGQSGPTTHLRGRTTTTPYGNPEYPFNLPRLAAAAGAVYVARWTVLDLGRLRNSIAEAFQKRGFRFIEVISPCPTNYGRRNRLGEALDELRKYKERTVIKHFAPLEECELSLDGPIVVGKFVDIERPTLLDMIRAQQKRFEESEEGEQ</sequence>
<dbReference type="EC" id="1.2.7.11" evidence="3"/>
<protein>
    <submittedName>
        <fullName evidence="3">2-oxoglutarate ferredoxin oxidoreductase subunit beta</fullName>
        <ecNumber evidence="3">1.2.7.11</ecNumber>
        <ecNumber evidence="3">1.2.7.3</ecNumber>
    </submittedName>
</protein>
<evidence type="ECO:0000313" key="3">
    <source>
        <dbReference type="EMBL" id="MCS3919443.1"/>
    </source>
</evidence>
<dbReference type="EMBL" id="JANUCP010000003">
    <property type="protein sequence ID" value="MCS3919443.1"/>
    <property type="molecule type" value="Genomic_DNA"/>
</dbReference>
<dbReference type="RefSeq" id="WP_411956312.1">
    <property type="nucleotide sequence ID" value="NZ_JANUCP010000003.1"/>
</dbReference>
<evidence type="ECO:0000313" key="4">
    <source>
        <dbReference type="Proteomes" id="UP001204798"/>
    </source>
</evidence>
<dbReference type="Proteomes" id="UP001204798">
    <property type="component" value="Unassembled WGS sequence"/>
</dbReference>
<dbReference type="Gene3D" id="3.40.50.970">
    <property type="match status" value="1"/>
</dbReference>
<dbReference type="InterPro" id="IPR029061">
    <property type="entry name" value="THDP-binding"/>
</dbReference>
<dbReference type="GO" id="GO:0047553">
    <property type="term" value="F:2-oxoglutarate synthase activity"/>
    <property type="evidence" value="ECO:0007669"/>
    <property type="project" value="UniProtKB-EC"/>
</dbReference>
<evidence type="ECO:0000256" key="1">
    <source>
        <dbReference type="ARBA" id="ARBA00023002"/>
    </source>
</evidence>
<proteinExistence type="predicted"/>
<name>A0ABT2ENB5_9BACT</name>
<reference evidence="3 4" key="1">
    <citation type="submission" date="2022-08" db="EMBL/GenBank/DDBJ databases">
        <title>Bacterial and archaeal communities from various locations to study Microbial Dark Matter (Phase II).</title>
        <authorList>
            <person name="Stepanauskas R."/>
        </authorList>
    </citation>
    <scope>NUCLEOTIDE SEQUENCE [LARGE SCALE GENOMIC DNA]</scope>
    <source>
        <strain evidence="3 4">PD1</strain>
    </source>
</reference>
<dbReference type="CDD" id="cd03375">
    <property type="entry name" value="TPP_OGFOR"/>
    <property type="match status" value="1"/>
</dbReference>
<accession>A0ABT2ENB5</accession>
<gene>
    <name evidence="3" type="ORF">M2350_001856</name>
</gene>
<evidence type="ECO:0000259" key="2">
    <source>
        <dbReference type="Pfam" id="PF02775"/>
    </source>
</evidence>
<dbReference type="SUPFAM" id="SSF52518">
    <property type="entry name" value="Thiamin diphosphate-binding fold (THDP-binding)"/>
    <property type="match status" value="1"/>
</dbReference>
<comment type="caution">
    <text evidence="3">The sequence shown here is derived from an EMBL/GenBank/DDBJ whole genome shotgun (WGS) entry which is preliminary data.</text>
</comment>
<organism evidence="3 4">
    <name type="scientific">Candidatus Fervidibacter sacchari</name>
    <dbReference type="NCBI Taxonomy" id="1448929"/>
    <lineage>
        <taxon>Bacteria</taxon>
        <taxon>Candidatus Fervidibacterota</taxon>
        <taxon>Candidatus Fervidibacter</taxon>
    </lineage>
</organism>
<keyword evidence="1 3" id="KW-0560">Oxidoreductase</keyword>